<evidence type="ECO:0000313" key="1">
    <source>
        <dbReference type="EMBL" id="MEM4986203.1"/>
    </source>
</evidence>
<dbReference type="RefSeq" id="WP_139219963.1">
    <property type="nucleotide sequence ID" value="NZ_JBANDC010000001.1"/>
</dbReference>
<dbReference type="EMBL" id="JBANDC010000001">
    <property type="protein sequence ID" value="MEM4986203.1"/>
    <property type="molecule type" value="Genomic_DNA"/>
</dbReference>
<gene>
    <name evidence="1" type="ORF">V8G57_02265</name>
</gene>
<sequence>MKSEELNQNNWGVCGFVAAVQAANLNHKPGGNLAADTYGTLFPLIENFCRNHADRSAELLDFSKVFGAVFAYKSLKEVTDKMRGNHAMDEQVGIAMTAAAVSLLCKDLGFLNYDFHATTATTNALNLDKPLPYKNAIYGLGKRDNQGNYRYGLLHWVYVDANGDVLTWGKKGADAVRALKDNGYDKLTHYLPGLS</sequence>
<protein>
    <submittedName>
        <fullName evidence="1">Uncharacterized protein</fullName>
    </submittedName>
</protein>
<evidence type="ECO:0000313" key="2">
    <source>
        <dbReference type="Proteomes" id="UP001495910"/>
    </source>
</evidence>
<name>A0ABU9PQC1_9BURK</name>
<keyword evidence="2" id="KW-1185">Reference proteome</keyword>
<reference evidence="1 2" key="1">
    <citation type="submission" date="2024-02" db="EMBL/GenBank/DDBJ databases">
        <title>Draft genome sequence of Collimonas sp. strain H4R21, an effective mineral-weathering bacterial strain isolated from the beech rhizosphere.</title>
        <authorList>
            <person name="Morin E."/>
            <person name="Uroz S."/>
            <person name="Leveau J.H.J."/>
            <person name="Kumar R."/>
            <person name="Rey M.W."/>
            <person name="Pham J."/>
        </authorList>
    </citation>
    <scope>NUCLEOTIDE SEQUENCE [LARGE SCALE GENOMIC DNA]</scope>
    <source>
        <strain evidence="1 2">H4R21</strain>
    </source>
</reference>
<comment type="caution">
    <text evidence="1">The sequence shown here is derived from an EMBL/GenBank/DDBJ whole genome shotgun (WGS) entry which is preliminary data.</text>
</comment>
<proteinExistence type="predicted"/>
<dbReference type="Proteomes" id="UP001495910">
    <property type="component" value="Unassembled WGS sequence"/>
</dbReference>
<accession>A0ABU9PQC1</accession>
<organism evidence="1 2">
    <name type="scientific">Collimonas rhizosphaerae</name>
    <dbReference type="NCBI Taxonomy" id="3126357"/>
    <lineage>
        <taxon>Bacteria</taxon>
        <taxon>Pseudomonadati</taxon>
        <taxon>Pseudomonadota</taxon>
        <taxon>Betaproteobacteria</taxon>
        <taxon>Burkholderiales</taxon>
        <taxon>Oxalobacteraceae</taxon>
        <taxon>Collimonas</taxon>
    </lineage>
</organism>